<dbReference type="AlphaFoldDB" id="A0A443IMI6"/>
<dbReference type="GO" id="GO:0005886">
    <property type="term" value="C:plasma membrane"/>
    <property type="evidence" value="ECO:0007669"/>
    <property type="project" value="UniProtKB-SubCell"/>
</dbReference>
<dbReference type="GO" id="GO:0009245">
    <property type="term" value="P:lipid A biosynthetic process"/>
    <property type="evidence" value="ECO:0007669"/>
    <property type="project" value="TreeGrafter"/>
</dbReference>
<dbReference type="PANTHER" id="PTHR42755">
    <property type="entry name" value="3-DEOXY-MANNO-OCTULOSONATE CYTIDYLYLTRANSFERASE"/>
    <property type="match status" value="1"/>
</dbReference>
<dbReference type="Pfam" id="PF04413">
    <property type="entry name" value="Glycos_transf_N"/>
    <property type="match status" value="1"/>
</dbReference>
<accession>A0A443IMI6</accession>
<dbReference type="PANTHER" id="PTHR42755:SF1">
    <property type="entry name" value="3-DEOXY-D-MANNO-OCTULOSONIC ACID TRANSFERASE, MITOCHONDRIAL-RELATED"/>
    <property type="match status" value="1"/>
</dbReference>
<reference evidence="10 11" key="1">
    <citation type="submission" date="2019-01" db="EMBL/GenBank/DDBJ databases">
        <title>Sinorhodobacter populi sp. nov. isolated from the symptomatic bark tissue of Populus euramericana canker.</title>
        <authorList>
            <person name="Xu G."/>
        </authorList>
    </citation>
    <scope>NUCLEOTIDE SEQUENCE [LARGE SCALE GENOMIC DNA]</scope>
    <source>
        <strain evidence="10 11">2D-5</strain>
    </source>
</reference>
<evidence type="ECO:0000256" key="1">
    <source>
        <dbReference type="ARBA" id="ARBA00003394"/>
    </source>
</evidence>
<dbReference type="Gene3D" id="3.40.50.11720">
    <property type="entry name" value="3-Deoxy-D-manno-octulosonic-acid transferase, N-terminal domain"/>
    <property type="match status" value="1"/>
</dbReference>
<gene>
    <name evidence="10" type="ORF">D2T33_18190</name>
</gene>
<comment type="caution">
    <text evidence="10">The sequence shown here is derived from an EMBL/GenBank/DDBJ whole genome shotgun (WGS) entry which is preliminary data.</text>
</comment>
<evidence type="ECO:0000256" key="3">
    <source>
        <dbReference type="ARBA" id="ARBA00012621"/>
    </source>
</evidence>
<dbReference type="EC" id="2.4.99.12" evidence="3 8"/>
<dbReference type="InterPro" id="IPR038107">
    <property type="entry name" value="Glycos_transf_N_sf"/>
</dbReference>
<evidence type="ECO:0000259" key="9">
    <source>
        <dbReference type="Pfam" id="PF04413"/>
    </source>
</evidence>
<comment type="similarity">
    <text evidence="8">Belongs to the glycosyltransferase group 1 family.</text>
</comment>
<evidence type="ECO:0000256" key="8">
    <source>
        <dbReference type="RuleBase" id="RU365103"/>
    </source>
</evidence>
<comment type="pathway">
    <text evidence="2 8">Bacterial outer membrane biogenesis; LPS core biosynthesis.</text>
</comment>
<protein>
    <recommendedName>
        <fullName evidence="4 8">3-deoxy-D-manno-octulosonic acid transferase</fullName>
        <shortName evidence="8">Kdo transferase</shortName>
        <ecNumber evidence="3 8">2.4.99.12</ecNumber>
    </recommendedName>
    <alternativeName>
        <fullName evidence="6 8">Lipid IV(A) 3-deoxy-D-manno-octulosonic acid transferase</fullName>
    </alternativeName>
</protein>
<keyword evidence="8" id="KW-1003">Cell membrane</keyword>
<evidence type="ECO:0000256" key="7">
    <source>
        <dbReference type="ARBA" id="ARBA00049183"/>
    </source>
</evidence>
<evidence type="ECO:0000313" key="10">
    <source>
        <dbReference type="EMBL" id="RWR06827.1"/>
    </source>
</evidence>
<name>A0A443IMI6_9RHOB</name>
<comment type="function">
    <text evidence="1 8">Involved in lipopolysaccharide (LPS) biosynthesis. Catalyzes the transfer of 3-deoxy-D-manno-octulosonate (Kdo) residue(s) from CMP-Kdo to lipid IV(A), the tetraacyldisaccharide-1,4'-bisphosphate precursor of lipid A.</text>
</comment>
<dbReference type="InterPro" id="IPR039901">
    <property type="entry name" value="Kdotransferase"/>
</dbReference>
<comment type="subcellular location">
    <subcellularLocation>
        <location evidence="8">Cell membrane</location>
    </subcellularLocation>
</comment>
<dbReference type="Proteomes" id="UP000285710">
    <property type="component" value="Unassembled WGS sequence"/>
</dbReference>
<keyword evidence="8" id="KW-0448">Lipopolysaccharide biosynthesis</keyword>
<evidence type="ECO:0000256" key="5">
    <source>
        <dbReference type="ARBA" id="ARBA00022679"/>
    </source>
</evidence>
<dbReference type="InterPro" id="IPR007507">
    <property type="entry name" value="Glycos_transf_N"/>
</dbReference>
<comment type="catalytic activity">
    <reaction evidence="7 8">
        <text>lipid IVA (E. coli) + CMP-3-deoxy-beta-D-manno-octulosonate = alpha-Kdo-(2-&gt;6)-lipid IVA (E. coli) + CMP + H(+)</text>
        <dbReference type="Rhea" id="RHEA:28066"/>
        <dbReference type="ChEBI" id="CHEBI:15378"/>
        <dbReference type="ChEBI" id="CHEBI:58603"/>
        <dbReference type="ChEBI" id="CHEBI:60364"/>
        <dbReference type="ChEBI" id="CHEBI:60377"/>
        <dbReference type="ChEBI" id="CHEBI:85987"/>
        <dbReference type="EC" id="2.4.99.12"/>
    </reaction>
</comment>
<keyword evidence="8" id="KW-0472">Membrane</keyword>
<keyword evidence="11" id="KW-1185">Reference proteome</keyword>
<evidence type="ECO:0000256" key="2">
    <source>
        <dbReference type="ARBA" id="ARBA00004713"/>
    </source>
</evidence>
<dbReference type="Gene3D" id="3.40.50.2000">
    <property type="entry name" value="Glycogen Phosphorylase B"/>
    <property type="match status" value="1"/>
</dbReference>
<feature type="domain" description="3-deoxy-D-manno-octulosonic-acid transferase N-terminal" evidence="9">
    <location>
        <begin position="114"/>
        <end position="223"/>
    </location>
</feature>
<evidence type="ECO:0000313" key="11">
    <source>
        <dbReference type="Proteomes" id="UP000285710"/>
    </source>
</evidence>
<dbReference type="GO" id="GO:0009244">
    <property type="term" value="P:lipopolysaccharide core region biosynthetic process"/>
    <property type="evidence" value="ECO:0007669"/>
    <property type="project" value="UniProtKB-UniRule"/>
</dbReference>
<proteinExistence type="inferred from homology"/>
<dbReference type="EMBL" id="SAUW01000025">
    <property type="protein sequence ID" value="RWR06827.1"/>
    <property type="molecule type" value="Genomic_DNA"/>
</dbReference>
<keyword evidence="5 8" id="KW-0808">Transferase</keyword>
<sequence length="449" mass="47509">MTPIPAISSRTCTACATRNRRRPRPKCSARNGARRTRMRRSFLLWLRLLVQRPRVAGAQALAAAQVPRPAGPLIWVIVDPAPDVAASAGLLLRRLVHARPGTGLLVSLDAPVADLPPGVIRIARPEDCPAAAALMLSHWRPGLIVLMGNSLPAALIALAKEQGIPVMAVDMHRSEATRPKSLAARRIEVALLSRLDRIILRDAESQTALHELGVSPSLTEVGGALSEPPEPLHCSEAERASIAAITRTRPVWLAAAVPDAELRMVLDAHTHAARHAHRMLLILAPETGMPADGLAAELEAQGWVTGQRSIEGEPEEEMQIFLADDPGEYGLWFRIAPVTYMGGTLSGAGMAPRSPLDPAALGSAILHGPETGVFAAEYARLETARAARQVTDARSLGEAVSDLMAPDRAAMLAHNAWVVTSGGAGAAEAVAHAILSVFDTHAVQAAEAG</sequence>
<evidence type="ECO:0000256" key="4">
    <source>
        <dbReference type="ARBA" id="ARBA00019077"/>
    </source>
</evidence>
<dbReference type="UniPathway" id="UPA00958"/>
<evidence type="ECO:0000256" key="6">
    <source>
        <dbReference type="ARBA" id="ARBA00031445"/>
    </source>
</evidence>
<dbReference type="GO" id="GO:0043842">
    <property type="term" value="F:Kdo transferase activity"/>
    <property type="evidence" value="ECO:0007669"/>
    <property type="project" value="UniProtKB-EC"/>
</dbReference>
<reference evidence="10 11" key="2">
    <citation type="submission" date="2019-01" db="EMBL/GenBank/DDBJ databases">
        <authorList>
            <person name="Li Y."/>
        </authorList>
    </citation>
    <scope>NUCLEOTIDE SEQUENCE [LARGE SCALE GENOMIC DNA]</scope>
    <source>
        <strain evidence="10 11">2D-5</strain>
    </source>
</reference>
<organism evidence="10 11">
    <name type="scientific">Paenirhodobacter populi</name>
    <dbReference type="NCBI Taxonomy" id="2306993"/>
    <lineage>
        <taxon>Bacteria</taxon>
        <taxon>Pseudomonadati</taxon>
        <taxon>Pseudomonadota</taxon>
        <taxon>Alphaproteobacteria</taxon>
        <taxon>Rhodobacterales</taxon>
        <taxon>Rhodobacter group</taxon>
        <taxon>Paenirhodobacter</taxon>
    </lineage>
</organism>